<feature type="transmembrane region" description="Helical" evidence="1">
    <location>
        <begin position="42"/>
        <end position="63"/>
    </location>
</feature>
<keyword evidence="3" id="KW-1185">Reference proteome</keyword>
<dbReference type="EMBL" id="OU900096">
    <property type="protein sequence ID" value="CAG9860186.1"/>
    <property type="molecule type" value="Genomic_DNA"/>
</dbReference>
<dbReference type="AlphaFoldDB" id="A0A9N9XPR1"/>
<evidence type="ECO:0000313" key="3">
    <source>
        <dbReference type="Proteomes" id="UP001153712"/>
    </source>
</evidence>
<dbReference type="Proteomes" id="UP001153712">
    <property type="component" value="Chromosome 3"/>
</dbReference>
<protein>
    <submittedName>
        <fullName evidence="2">Uncharacterized protein</fullName>
    </submittedName>
</protein>
<accession>A0A9N9XPR1</accession>
<organism evidence="2 3">
    <name type="scientific">Phyllotreta striolata</name>
    <name type="common">Striped flea beetle</name>
    <name type="synonym">Crioceris striolata</name>
    <dbReference type="NCBI Taxonomy" id="444603"/>
    <lineage>
        <taxon>Eukaryota</taxon>
        <taxon>Metazoa</taxon>
        <taxon>Ecdysozoa</taxon>
        <taxon>Arthropoda</taxon>
        <taxon>Hexapoda</taxon>
        <taxon>Insecta</taxon>
        <taxon>Pterygota</taxon>
        <taxon>Neoptera</taxon>
        <taxon>Endopterygota</taxon>
        <taxon>Coleoptera</taxon>
        <taxon>Polyphaga</taxon>
        <taxon>Cucujiformia</taxon>
        <taxon>Chrysomeloidea</taxon>
        <taxon>Chrysomelidae</taxon>
        <taxon>Galerucinae</taxon>
        <taxon>Alticini</taxon>
        <taxon>Phyllotreta</taxon>
    </lineage>
</organism>
<keyword evidence="1" id="KW-0812">Transmembrane</keyword>
<keyword evidence="1" id="KW-0472">Membrane</keyword>
<sequence length="162" mass="18619">VEQFKTSTTLLVSTGESNNLVSSVESCTTFLRKILKFEMKLSMLRLLTFTVIAVITLQGNWVLAATNPANDELMRELLKLDKAYSFVSRPSLRNGPIVSESRPRIVQRAMLKLQELDKIFSERSRPRFGKRTYVNSQYAPYMYEGQNQLTDSDLNDWLSDTR</sequence>
<dbReference type="OrthoDB" id="8181631at2759"/>
<gene>
    <name evidence="2" type="ORF">PHYEVI_LOCUS6542</name>
</gene>
<name>A0A9N9XPR1_PHYSR</name>
<evidence type="ECO:0000313" key="2">
    <source>
        <dbReference type="EMBL" id="CAG9860186.1"/>
    </source>
</evidence>
<evidence type="ECO:0000256" key="1">
    <source>
        <dbReference type="SAM" id="Phobius"/>
    </source>
</evidence>
<proteinExistence type="predicted"/>
<keyword evidence="1" id="KW-1133">Transmembrane helix</keyword>
<feature type="non-terminal residue" evidence="2">
    <location>
        <position position="1"/>
    </location>
</feature>
<reference evidence="2" key="1">
    <citation type="submission" date="2022-01" db="EMBL/GenBank/DDBJ databases">
        <authorList>
            <person name="King R."/>
        </authorList>
    </citation>
    <scope>NUCLEOTIDE SEQUENCE</scope>
</reference>